<feature type="compositionally biased region" description="Polar residues" evidence="2">
    <location>
        <begin position="1"/>
        <end position="17"/>
    </location>
</feature>
<dbReference type="InterPro" id="IPR007110">
    <property type="entry name" value="Ig-like_dom"/>
</dbReference>
<keyword evidence="1" id="KW-0393">Immunoglobulin domain</keyword>
<name>A0AAD9KI78_RIDPI</name>
<feature type="region of interest" description="Disordered" evidence="2">
    <location>
        <begin position="168"/>
        <end position="206"/>
    </location>
</feature>
<feature type="region of interest" description="Disordered" evidence="2">
    <location>
        <begin position="319"/>
        <end position="349"/>
    </location>
</feature>
<feature type="compositionally biased region" description="Polar residues" evidence="2">
    <location>
        <begin position="121"/>
        <end position="134"/>
    </location>
</feature>
<feature type="compositionally biased region" description="Polar residues" evidence="2">
    <location>
        <begin position="330"/>
        <end position="347"/>
    </location>
</feature>
<evidence type="ECO:0000313" key="4">
    <source>
        <dbReference type="EMBL" id="KAK2171841.1"/>
    </source>
</evidence>
<dbReference type="Pfam" id="PF07679">
    <property type="entry name" value="I-set"/>
    <property type="match status" value="4"/>
</dbReference>
<dbReference type="AlphaFoldDB" id="A0AAD9KI78"/>
<evidence type="ECO:0000256" key="2">
    <source>
        <dbReference type="SAM" id="MobiDB-lite"/>
    </source>
</evidence>
<dbReference type="FunFam" id="2.60.40.10:FF:000107">
    <property type="entry name" value="Myosin, light chain kinase a"/>
    <property type="match status" value="3"/>
</dbReference>
<proteinExistence type="predicted"/>
<feature type="compositionally biased region" description="Basic residues" evidence="2">
    <location>
        <begin position="135"/>
        <end position="144"/>
    </location>
</feature>
<protein>
    <recommendedName>
        <fullName evidence="3">Ig-like domain-containing protein</fullName>
    </recommendedName>
</protein>
<feature type="region of interest" description="Disordered" evidence="2">
    <location>
        <begin position="97"/>
        <end position="144"/>
    </location>
</feature>
<sequence>MFNKSTGSSPVISSQCESACGDTGDSNGHRPVTPVDNEVTVNCQTSQATICLDDSHRWSLADYKKRKATNMEKHLNALSDNRQSSTKMTYTPEGTTTAIMNSTSESSNASSDSESPSSDTVITTESSGSIQITSRVRKQGSKKRLSGINGEFSLGKLIDNKIERELSQEGSSCAGSSECGSQGTNEDVSEDDTKKDGDEPSAAESLAQELKELENKLRSSRDFEVRQKLRTDIREIRALIKELGSGVQPPTYAHSSTTVPTQPEQYVSVVPSNSDTVVPSNCKTVVIEHHVPHDVVRHHRHVSPRASFLSDRDVVIATSSDSDKEEAATDEQNMTSCEQGDTVTSSPPRIITPLTNQTVTTGQSTTLECMVVNGDDASIRWFQDAEQLDPSEQFEHIFDGSVAKLVIAAIQPEHTGMYRCLVKTTGGDTETSASIVVEAPRCAPEFTEPLTDVTSQVGDDQVVLQCRLCGMPLPRVTWYHNATLVRNRAESNQSFDSGVAQLTLSPVSHDLAGDYQCVARNMSGESRTVCQLTVEEAPNTAPEEISPEFTSPLTDTHVDDGDTVTLECHVTGQPTPDVTWHKDDKLLPNCSDSCQSYVNGVTKLVLEDIVASGAGVYLCTAKNQAGEATSEANVSVRVQAPKPAPAQPTKQPVFLRPLEDVKITEGDTLILECSVAAHPTPSVDWFRNREPFEATPECSLSFDGTTAKLQIDAVSSKFAGMYKCLVKNSLGSQTELEGRHIQPLGQRAQEVMSQQEEMG</sequence>
<feature type="domain" description="Ig-like" evidence="3">
    <location>
        <begin position="547"/>
        <end position="635"/>
    </location>
</feature>
<feature type="compositionally biased region" description="Low complexity" evidence="2">
    <location>
        <begin position="101"/>
        <end position="120"/>
    </location>
</feature>
<dbReference type="InterPro" id="IPR013783">
    <property type="entry name" value="Ig-like_fold"/>
</dbReference>
<feature type="region of interest" description="Disordered" evidence="2">
    <location>
        <begin position="1"/>
        <end position="32"/>
    </location>
</feature>
<evidence type="ECO:0000256" key="1">
    <source>
        <dbReference type="ARBA" id="ARBA00023319"/>
    </source>
</evidence>
<dbReference type="SUPFAM" id="SSF48726">
    <property type="entry name" value="Immunoglobulin"/>
    <property type="match status" value="4"/>
</dbReference>
<accession>A0AAD9KI78</accession>
<feature type="domain" description="Ig-like" evidence="3">
    <location>
        <begin position="444"/>
        <end position="535"/>
    </location>
</feature>
<evidence type="ECO:0000313" key="5">
    <source>
        <dbReference type="Proteomes" id="UP001209878"/>
    </source>
</evidence>
<dbReference type="Gene3D" id="2.60.40.10">
    <property type="entry name" value="Immunoglobulins"/>
    <property type="match status" value="4"/>
</dbReference>
<organism evidence="4 5">
    <name type="scientific">Ridgeia piscesae</name>
    <name type="common">Tubeworm</name>
    <dbReference type="NCBI Taxonomy" id="27915"/>
    <lineage>
        <taxon>Eukaryota</taxon>
        <taxon>Metazoa</taxon>
        <taxon>Spiralia</taxon>
        <taxon>Lophotrochozoa</taxon>
        <taxon>Annelida</taxon>
        <taxon>Polychaeta</taxon>
        <taxon>Sedentaria</taxon>
        <taxon>Canalipalpata</taxon>
        <taxon>Sabellida</taxon>
        <taxon>Siboglinidae</taxon>
        <taxon>Ridgeia</taxon>
    </lineage>
</organism>
<evidence type="ECO:0000259" key="3">
    <source>
        <dbReference type="PROSITE" id="PS50835"/>
    </source>
</evidence>
<dbReference type="Proteomes" id="UP001209878">
    <property type="component" value="Unassembled WGS sequence"/>
</dbReference>
<dbReference type="InterPro" id="IPR003599">
    <property type="entry name" value="Ig_sub"/>
</dbReference>
<dbReference type="PROSITE" id="PS50835">
    <property type="entry name" value="IG_LIKE"/>
    <property type="match status" value="4"/>
</dbReference>
<dbReference type="SMART" id="SM00409">
    <property type="entry name" value="IG"/>
    <property type="match status" value="4"/>
</dbReference>
<feature type="compositionally biased region" description="Low complexity" evidence="2">
    <location>
        <begin position="168"/>
        <end position="183"/>
    </location>
</feature>
<dbReference type="InterPro" id="IPR003598">
    <property type="entry name" value="Ig_sub2"/>
</dbReference>
<gene>
    <name evidence="4" type="ORF">NP493_1020g01047</name>
</gene>
<keyword evidence="5" id="KW-1185">Reference proteome</keyword>
<dbReference type="InterPro" id="IPR013098">
    <property type="entry name" value="Ig_I-set"/>
</dbReference>
<dbReference type="EMBL" id="JAODUO010001019">
    <property type="protein sequence ID" value="KAK2171841.1"/>
    <property type="molecule type" value="Genomic_DNA"/>
</dbReference>
<dbReference type="FunFam" id="2.60.40.10:FF:001223">
    <property type="entry name" value="Sidekick cell adhesion molecule 1"/>
    <property type="match status" value="1"/>
</dbReference>
<feature type="domain" description="Ig-like" evidence="3">
    <location>
        <begin position="652"/>
        <end position="737"/>
    </location>
</feature>
<dbReference type="SMART" id="SM00408">
    <property type="entry name" value="IGc2"/>
    <property type="match status" value="4"/>
</dbReference>
<reference evidence="4" key="1">
    <citation type="journal article" date="2023" name="Mol. Biol. Evol.">
        <title>Third-Generation Sequencing Reveals the Adaptive Role of the Epigenome in Three Deep-Sea Polychaetes.</title>
        <authorList>
            <person name="Perez M."/>
            <person name="Aroh O."/>
            <person name="Sun Y."/>
            <person name="Lan Y."/>
            <person name="Juniper S.K."/>
            <person name="Young C.R."/>
            <person name="Angers B."/>
            <person name="Qian P.Y."/>
        </authorList>
    </citation>
    <scope>NUCLEOTIDE SEQUENCE</scope>
    <source>
        <strain evidence="4">R07B-5</strain>
    </source>
</reference>
<feature type="domain" description="Ig-like" evidence="3">
    <location>
        <begin position="348"/>
        <end position="436"/>
    </location>
</feature>
<comment type="caution">
    <text evidence="4">The sequence shown here is derived from an EMBL/GenBank/DDBJ whole genome shotgun (WGS) entry which is preliminary data.</text>
</comment>
<dbReference type="InterPro" id="IPR036179">
    <property type="entry name" value="Ig-like_dom_sf"/>
</dbReference>
<dbReference type="PANTHER" id="PTHR47633">
    <property type="entry name" value="IMMUNOGLOBULIN"/>
    <property type="match status" value="1"/>
</dbReference>